<keyword evidence="1" id="KW-1133">Transmembrane helix</keyword>
<dbReference type="EMBL" id="PKJN01000001">
    <property type="protein sequence ID" value="PKZ60182.1"/>
    <property type="molecule type" value="Genomic_DNA"/>
</dbReference>
<dbReference type="AlphaFoldDB" id="A0AAP8IUA2"/>
<feature type="domain" description="PASTA" evidence="2">
    <location>
        <begin position="164"/>
        <end position="232"/>
    </location>
</feature>
<accession>A0AAP8IUA2</accession>
<reference evidence="3 4" key="1">
    <citation type="submission" date="2017-12" db="EMBL/GenBank/DDBJ databases">
        <title>Phylogenetic diversity of female urinary microbiome.</title>
        <authorList>
            <person name="Thomas-White K."/>
            <person name="Wolfe A.J."/>
        </authorList>
    </citation>
    <scope>NUCLEOTIDE SEQUENCE [LARGE SCALE GENOMIC DNA]</scope>
    <source>
        <strain evidence="3 4">UMB0682</strain>
    </source>
</reference>
<dbReference type="SMART" id="SM00740">
    <property type="entry name" value="PASTA"/>
    <property type="match status" value="3"/>
</dbReference>
<dbReference type="CDD" id="cd06577">
    <property type="entry name" value="PASTA_pknB"/>
    <property type="match status" value="2"/>
</dbReference>
<protein>
    <submittedName>
        <fullName evidence="3">PASTA domain-containing protein</fullName>
    </submittedName>
</protein>
<dbReference type="InterPro" id="IPR026870">
    <property type="entry name" value="Zinc_ribbon_dom"/>
</dbReference>
<organism evidence="3 4">
    <name type="scientific">Gardnerella vaginalis</name>
    <dbReference type="NCBI Taxonomy" id="2702"/>
    <lineage>
        <taxon>Bacteria</taxon>
        <taxon>Bacillati</taxon>
        <taxon>Actinomycetota</taxon>
        <taxon>Actinomycetes</taxon>
        <taxon>Bifidobacteriales</taxon>
        <taxon>Bifidobacteriaceae</taxon>
        <taxon>Gardnerella</taxon>
    </lineage>
</organism>
<dbReference type="Pfam" id="PF13240">
    <property type="entry name" value="Zn_Ribbon_1"/>
    <property type="match status" value="1"/>
</dbReference>
<sequence length="570" mass="62843">MAFCENCGNKLEQNSKFCDSCGNVVANYSDVANENYNVPPVKETYTQPGYIAKSSSEKSFAKSKQFKLLIASIVTVVLVIAAAVAFMVFYLPSQSSHTVLIPKASALKSAPLQKTVDDLRKQGVKVIIVKEFSSVKRGGFVRFTNVRPGQRVQSSSHVTVIESKGPGIPKKGVVGQPLEKAKKIAESMGVPVETYNIISTNTGKVIATDPMPGFSVSSGSSDDGVIRIAVGVKDKGIPADLFGMDKDEAVNKLRDLGLKDVSLHPHFSSEKNLGKIISSKPALGTKFSGGHVDLYYGVDASETKNVLTENDPSDKTIMYVTNASPVIGTWCTNDGDCIELQKHDYPKDDPDYMFLQLPTDPKYPDDSHFYEYLTFGNGAHQMGGMIFYKDNDKNKDSQMKNHLIVGDTGAFELYRGMGLPYCGETANDNIGNMCVNGKWVDAFEPPEDIKQYGSPDKIPGYWKDSSFRMRDFFLVVPVHANLNKIESSGYFEGKGNKKPDTTRPFILRRNPKLYSKTTVDAEPYKGAIEDNPFVPTVKHKAVPFKPAPDDSVAYYLVEKPFDWSKLPERD</sequence>
<dbReference type="Pfam" id="PF03793">
    <property type="entry name" value="PASTA"/>
    <property type="match status" value="1"/>
</dbReference>
<dbReference type="Proteomes" id="UP000234905">
    <property type="component" value="Unassembled WGS sequence"/>
</dbReference>
<dbReference type="InterPro" id="IPR005543">
    <property type="entry name" value="PASTA_dom"/>
</dbReference>
<name>A0AAP8IUA2_GARVA</name>
<gene>
    <name evidence="3" type="ORF">CYJ61_01935</name>
</gene>
<evidence type="ECO:0000313" key="3">
    <source>
        <dbReference type="EMBL" id="PKZ60182.1"/>
    </source>
</evidence>
<dbReference type="PROSITE" id="PS51178">
    <property type="entry name" value="PASTA"/>
    <property type="match status" value="1"/>
</dbReference>
<keyword evidence="1" id="KW-0812">Transmembrane</keyword>
<keyword evidence="1" id="KW-0472">Membrane</keyword>
<feature type="transmembrane region" description="Helical" evidence="1">
    <location>
        <begin position="68"/>
        <end position="91"/>
    </location>
</feature>
<dbReference type="Gene3D" id="3.30.10.20">
    <property type="match status" value="1"/>
</dbReference>
<evidence type="ECO:0000256" key="1">
    <source>
        <dbReference type="SAM" id="Phobius"/>
    </source>
</evidence>
<evidence type="ECO:0000259" key="2">
    <source>
        <dbReference type="PROSITE" id="PS51178"/>
    </source>
</evidence>
<comment type="caution">
    <text evidence="3">The sequence shown here is derived from an EMBL/GenBank/DDBJ whole genome shotgun (WGS) entry which is preliminary data.</text>
</comment>
<evidence type="ECO:0000313" key="4">
    <source>
        <dbReference type="Proteomes" id="UP000234905"/>
    </source>
</evidence>
<proteinExistence type="predicted"/>